<name>A0A1H9SDN8_9PSEU</name>
<dbReference type="NCBIfam" id="TIGR01733">
    <property type="entry name" value="AA-adenyl-dom"/>
    <property type="match status" value="1"/>
</dbReference>
<dbReference type="InterPro" id="IPR042099">
    <property type="entry name" value="ANL_N_sf"/>
</dbReference>
<feature type="domain" description="Carrier" evidence="2">
    <location>
        <begin position="806"/>
        <end position="880"/>
    </location>
</feature>
<keyword evidence="4" id="KW-1185">Reference proteome</keyword>
<dbReference type="GO" id="GO:0005737">
    <property type="term" value="C:cytoplasm"/>
    <property type="evidence" value="ECO:0007669"/>
    <property type="project" value="TreeGrafter"/>
</dbReference>
<feature type="region of interest" description="Disordered" evidence="1">
    <location>
        <begin position="105"/>
        <end position="143"/>
    </location>
</feature>
<protein>
    <submittedName>
        <fullName evidence="3">Amino acid adenylation domain-containing protein</fullName>
    </submittedName>
</protein>
<dbReference type="PANTHER" id="PTHR45527:SF1">
    <property type="entry name" value="FATTY ACID SYNTHASE"/>
    <property type="match status" value="1"/>
</dbReference>
<dbReference type="PROSITE" id="PS50075">
    <property type="entry name" value="CARRIER"/>
    <property type="match status" value="1"/>
</dbReference>
<dbReference type="InterPro" id="IPR036736">
    <property type="entry name" value="ACP-like_sf"/>
</dbReference>
<accession>A0A1H9SDN8</accession>
<dbReference type="PRINTS" id="PR00154">
    <property type="entry name" value="AMPBINDING"/>
</dbReference>
<dbReference type="InterPro" id="IPR045851">
    <property type="entry name" value="AMP-bd_C_sf"/>
</dbReference>
<dbReference type="Gene3D" id="3.30.300.30">
    <property type="match status" value="1"/>
</dbReference>
<dbReference type="FunFam" id="3.40.50.12780:FF:000012">
    <property type="entry name" value="Non-ribosomal peptide synthetase"/>
    <property type="match status" value="1"/>
</dbReference>
<evidence type="ECO:0000256" key="1">
    <source>
        <dbReference type="SAM" id="MobiDB-lite"/>
    </source>
</evidence>
<dbReference type="PANTHER" id="PTHR45527">
    <property type="entry name" value="NONRIBOSOMAL PEPTIDE SYNTHETASE"/>
    <property type="match status" value="1"/>
</dbReference>
<reference evidence="4" key="1">
    <citation type="submission" date="2016-10" db="EMBL/GenBank/DDBJ databases">
        <authorList>
            <person name="Varghese N."/>
            <person name="Submissions S."/>
        </authorList>
    </citation>
    <scope>NUCLEOTIDE SEQUENCE [LARGE SCALE GENOMIC DNA]</scope>
    <source>
        <strain evidence="4">CGMCC 4.578</strain>
    </source>
</reference>
<dbReference type="AlphaFoldDB" id="A0A1H9SDN8"/>
<dbReference type="InterPro" id="IPR020845">
    <property type="entry name" value="AMP-binding_CS"/>
</dbReference>
<dbReference type="RefSeq" id="WP_211335516.1">
    <property type="nucleotide sequence ID" value="NZ_FOFT01000007.1"/>
</dbReference>
<evidence type="ECO:0000259" key="2">
    <source>
        <dbReference type="PROSITE" id="PS50075"/>
    </source>
</evidence>
<dbReference type="Pfam" id="PF00501">
    <property type="entry name" value="AMP-binding"/>
    <property type="match status" value="1"/>
</dbReference>
<dbReference type="Pfam" id="PF00550">
    <property type="entry name" value="PP-binding"/>
    <property type="match status" value="1"/>
</dbReference>
<dbReference type="EMBL" id="FOFT01000007">
    <property type="protein sequence ID" value="SER83140.1"/>
    <property type="molecule type" value="Genomic_DNA"/>
</dbReference>
<dbReference type="InterPro" id="IPR009081">
    <property type="entry name" value="PP-bd_ACP"/>
</dbReference>
<dbReference type="InterPro" id="IPR010071">
    <property type="entry name" value="AA_adenyl_dom"/>
</dbReference>
<dbReference type="SUPFAM" id="SSF56801">
    <property type="entry name" value="Acetyl-CoA synthetase-like"/>
    <property type="match status" value="1"/>
</dbReference>
<organism evidence="3 4">
    <name type="scientific">Lentzea flaviverrucosa</name>
    <dbReference type="NCBI Taxonomy" id="200379"/>
    <lineage>
        <taxon>Bacteria</taxon>
        <taxon>Bacillati</taxon>
        <taxon>Actinomycetota</taxon>
        <taxon>Actinomycetes</taxon>
        <taxon>Pseudonocardiales</taxon>
        <taxon>Pseudonocardiaceae</taxon>
        <taxon>Lentzea</taxon>
    </lineage>
</organism>
<dbReference type="InterPro" id="IPR000873">
    <property type="entry name" value="AMP-dep_synth/lig_dom"/>
</dbReference>
<dbReference type="Pfam" id="PF13193">
    <property type="entry name" value="AMP-binding_C"/>
    <property type="match status" value="1"/>
</dbReference>
<dbReference type="GO" id="GO:0031177">
    <property type="term" value="F:phosphopantetheine binding"/>
    <property type="evidence" value="ECO:0007669"/>
    <property type="project" value="TreeGrafter"/>
</dbReference>
<evidence type="ECO:0000313" key="4">
    <source>
        <dbReference type="Proteomes" id="UP000199028"/>
    </source>
</evidence>
<dbReference type="InterPro" id="IPR025110">
    <property type="entry name" value="AMP-bd_C"/>
</dbReference>
<dbReference type="GO" id="GO:0044550">
    <property type="term" value="P:secondary metabolite biosynthetic process"/>
    <property type="evidence" value="ECO:0007669"/>
    <property type="project" value="TreeGrafter"/>
</dbReference>
<dbReference type="Gene3D" id="3.40.50.12780">
    <property type="entry name" value="N-terminal domain of ligase-like"/>
    <property type="match status" value="1"/>
</dbReference>
<gene>
    <name evidence="3" type="ORF">SAMN05216195_10725</name>
</gene>
<evidence type="ECO:0000313" key="3">
    <source>
        <dbReference type="EMBL" id="SER83140.1"/>
    </source>
</evidence>
<dbReference type="PROSITE" id="PS00455">
    <property type="entry name" value="AMP_BINDING"/>
    <property type="match status" value="1"/>
</dbReference>
<dbReference type="InterPro" id="IPR020459">
    <property type="entry name" value="AMP-binding"/>
</dbReference>
<dbReference type="Gene3D" id="1.10.1200.10">
    <property type="entry name" value="ACP-like"/>
    <property type="match status" value="1"/>
</dbReference>
<dbReference type="Proteomes" id="UP000199028">
    <property type="component" value="Unassembled WGS sequence"/>
</dbReference>
<dbReference type="SUPFAM" id="SSF47336">
    <property type="entry name" value="ACP-like"/>
    <property type="match status" value="1"/>
</dbReference>
<sequence>MTSADVDDMRECHSLVTPAPVRPDELAGRTARTAGRWRALEGVRLWPCEVPDDAVADRTRREASRPVGDGVRVVLVHSAKQARLVLVARRSALSERALRLLASAVTGGEPLGPEPEPGSPPRTTSGGAPEWGLGDRTRAGRQHRLPVSVAGDEKTLLAAAAVTLSTYTESSTVHIGLNDAVHRVGVPDSRSGLADFDVTPGGDRADVGIIVSGGGEYLPRLAPPNALTLHGAFGGGRFTGWCHFDEGAVTPAVAEAFSRHVEHVADQLVSAQGEPGGHLSAEAETAVLALGRTPLTGPGLTGRIDQVVAAVARSAPDAVAVSDEKTELTYRQLDERATRVAAGLGVLGARRGDLVGVCLDRGTDLVVALLGVLKAGCAYVPLEPHNPPERLRFIAEDAGVRWVVGTPPPLPGITAVALRDVEAHGEGRDPEAAGSDEDTAYVIYTSGSTGRPKGVLVPHRNVVALMNATRGEFALGARDTWTMFHSSAFDFSVWEVWGCLLTGGSLVVVSYWAARDAEAFRALLARRKVTVLSQTPSAFTQLIRADQEADDGLAVRLVVLGGEPVDLRGTAPWFARYPHTRCRVVNMFGITETTVHVTAQTIGPAEVVTGSRSVGRALPGWSVSVRDQAGQVLPVGAPGEIWVGGAGVAEGYLGRPELTAERFVTDPVDGERRYRSGDRGRLRPDGRLDHLGRVDNQVKIRGYRIELDEIRSVLVNDVGVAAAVVTVGLGTPDDPASARIDAFVVLPGGRDVGEVWSAVRGLLPEYMVPSTITAIPALPLTPNGKADLAALPEPVLASQARGEDTACGDDLGGNVLALWSDVLNTEVKREDNFFELGGNSLLVERVLITMRSRRMPRVSVREFYLNSTAGQFIDLVTRLGAGG</sequence>
<dbReference type="GO" id="GO:0043041">
    <property type="term" value="P:amino acid activation for nonribosomal peptide biosynthetic process"/>
    <property type="evidence" value="ECO:0007669"/>
    <property type="project" value="TreeGrafter"/>
</dbReference>
<proteinExistence type="predicted"/>